<proteinExistence type="predicted"/>
<gene>
    <name evidence="1" type="ORF">BI308_20505</name>
</gene>
<name>A0A1L9QLY5_9CYAN</name>
<dbReference type="AlphaFoldDB" id="A0A1L9QLY5"/>
<dbReference type="Gene3D" id="1.10.3210.10">
    <property type="entry name" value="Hypothetical protein af1432"/>
    <property type="match status" value="1"/>
</dbReference>
<dbReference type="Proteomes" id="UP000183940">
    <property type="component" value="Unassembled WGS sequence"/>
</dbReference>
<accession>A0A1L9QLY5</accession>
<reference evidence="1" key="1">
    <citation type="submission" date="2016-10" db="EMBL/GenBank/DDBJ databases">
        <title>CRISPR-Cas defence system in Roseofilum reptotaenium: evidence of a bacteriophage-cyanobacterium arms race in the coral black band disease.</title>
        <authorList>
            <person name="Buerger P."/>
            <person name="Wood-Charlson E.M."/>
            <person name="Weynberg K.D."/>
            <person name="Willis B."/>
            <person name="Van Oppen M.J."/>
        </authorList>
    </citation>
    <scope>NUCLEOTIDE SEQUENCE [LARGE SCALE GENOMIC DNA]</scope>
    <source>
        <strain evidence="1">AO1-A</strain>
    </source>
</reference>
<comment type="caution">
    <text evidence="1">The sequence shown here is derived from an EMBL/GenBank/DDBJ whole genome shotgun (WGS) entry which is preliminary data.</text>
</comment>
<dbReference type="EMBL" id="MLAW01000047">
    <property type="protein sequence ID" value="OJJ20684.1"/>
    <property type="molecule type" value="Genomic_DNA"/>
</dbReference>
<dbReference type="PANTHER" id="PTHR40202">
    <property type="match status" value="1"/>
</dbReference>
<sequence>MPVLRSLFPPAITEPIHLHVEAKRYLCAVDPKYLSQLSRASQQSLIIQGGVFSPEDAQAFVAQPYALDSIKLRCWDEQAKVEGLETPDLDYFVRKYL</sequence>
<dbReference type="PANTHER" id="PTHR40202:SF1">
    <property type="entry name" value="HD DOMAIN-CONTAINING PROTEIN"/>
    <property type="match status" value="1"/>
</dbReference>
<protein>
    <submittedName>
        <fullName evidence="1">Uncharacterized protein</fullName>
    </submittedName>
</protein>
<dbReference type="InterPro" id="IPR052567">
    <property type="entry name" value="OP_Dioxygenase"/>
</dbReference>
<keyword evidence="2" id="KW-1185">Reference proteome</keyword>
<dbReference type="STRING" id="1925591.BI308_20505"/>
<organism evidence="1 2">
    <name type="scientific">Roseofilum reptotaenium AO1-A</name>
    <dbReference type="NCBI Taxonomy" id="1925591"/>
    <lineage>
        <taxon>Bacteria</taxon>
        <taxon>Bacillati</taxon>
        <taxon>Cyanobacteriota</taxon>
        <taxon>Cyanophyceae</taxon>
        <taxon>Desertifilales</taxon>
        <taxon>Desertifilaceae</taxon>
        <taxon>Roseofilum</taxon>
    </lineage>
</organism>
<evidence type="ECO:0000313" key="1">
    <source>
        <dbReference type="EMBL" id="OJJ20684.1"/>
    </source>
</evidence>
<evidence type="ECO:0000313" key="2">
    <source>
        <dbReference type="Proteomes" id="UP000183940"/>
    </source>
</evidence>